<evidence type="ECO:0000313" key="4">
    <source>
        <dbReference type="Proteomes" id="UP000231279"/>
    </source>
</evidence>
<feature type="compositionally biased region" description="Polar residues" evidence="1">
    <location>
        <begin position="264"/>
        <end position="274"/>
    </location>
</feature>
<evidence type="ECO:0000256" key="1">
    <source>
        <dbReference type="SAM" id="MobiDB-lite"/>
    </source>
</evidence>
<dbReference type="STRING" id="429701.A0A2G9GWM8"/>
<dbReference type="PANTHER" id="PTHR31344:SF15">
    <property type="entry name" value="EEIG1_EHBP1 PROTEIN AMINO-TERMINAL DOMAIN PROTEIN"/>
    <property type="match status" value="1"/>
</dbReference>
<dbReference type="Pfam" id="PF10358">
    <property type="entry name" value="NT-C2"/>
    <property type="match status" value="1"/>
</dbReference>
<comment type="caution">
    <text evidence="3">The sequence shown here is derived from an EMBL/GenBank/DDBJ whole genome shotgun (WGS) entry which is preliminary data.</text>
</comment>
<dbReference type="InterPro" id="IPR019448">
    <property type="entry name" value="NT-C2"/>
</dbReference>
<evidence type="ECO:0000313" key="3">
    <source>
        <dbReference type="EMBL" id="PIN09677.1"/>
    </source>
</evidence>
<sequence length="840" mass="94147">MVQGPKNKTRKSPSVHLDYIIHIQEIKPWPPSQLLRKIRAVLIQWEHGDRSSGLTSQVVPSLGTGCDGRIEFNESFKLAVTLVRDISVKGGDGDTFLKNCIEFNLYEPRRDKTAKGQLLGTAVVDLAEFGVVKENVCLSAQINCKRTYWNTFQPLIFLRIEPVGRSRTSLSLRDSLMREALEKIANLSQQTDEHLNSVLNNENASSSSTEDPHVGQANDLIDHKTGEKHQECEKDRIMEEEEQHTEENLAINRPRHVKSVRSPMDSNRSNGPVRSNQSFLADAKNHAQVSVSSECEDAKMYMKETRNVLCDSRVLHLEHRMEILEGELREAAAIEVSVYSVVAEHGRSMSKVHAPARRLSRFYFHSNKQNSKLRRRSAAKSILSGLVLVSKACGNDVPRLTFWLSNSTVLRVIMSKSFEESESPLAVETVTGTVHDRKKKTSPLKWEPFQRKSTRGSIDESIGDLESPLTFVAALEKVEAWIFSRIIESIWWQTFTPYMQPENAREIRSSMDSESSKLYRRTSSSIDEEQGSFSLELWKRAFMDACDRICPVRAGGHDCGCLAVLSRVIMEQLIARLDVAMFNAILRESADEIPTDPIADSISDAAVLPIPPGKASFGAGAQLKNTIGNWSRWLIDFLGINDDDLSEEDSLETAGEYERMSQDTSSKCFHLLSALSDLMMLPKDMLLSRTVRKEVCPTFGAPLIRRVLNCFIPDEFCPDPIPAVVLEALNSEDPLDPEDNSIMNFPVAAAPIVYHPPSAASVGSLLGETGSHLQLTRNKSSVLKKSQTSDDELEEFDSPLRSIILDASPSTGKPDWMSKENGSRNALRYELLREIWMDEV</sequence>
<dbReference type="GO" id="GO:0005643">
    <property type="term" value="C:nuclear pore"/>
    <property type="evidence" value="ECO:0007669"/>
    <property type="project" value="InterPro"/>
</dbReference>
<proteinExistence type="predicted"/>
<dbReference type="PROSITE" id="PS51840">
    <property type="entry name" value="C2_NT"/>
    <property type="match status" value="1"/>
</dbReference>
<feature type="compositionally biased region" description="Basic and acidic residues" evidence="1">
    <location>
        <begin position="220"/>
        <end position="237"/>
    </location>
</feature>
<dbReference type="Proteomes" id="UP000231279">
    <property type="component" value="Unassembled WGS sequence"/>
</dbReference>
<feature type="domain" description="C2 NT-type" evidence="2">
    <location>
        <begin position="7"/>
        <end position="164"/>
    </location>
</feature>
<dbReference type="EMBL" id="NKXS01003473">
    <property type="protein sequence ID" value="PIN09677.1"/>
    <property type="molecule type" value="Genomic_DNA"/>
</dbReference>
<dbReference type="InterPro" id="IPR021827">
    <property type="entry name" value="Nup186/Nup192/Nup205"/>
</dbReference>
<reference evidence="4" key="1">
    <citation type="journal article" date="2018" name="Gigascience">
        <title>Genome assembly of the Pink Ipe (Handroanthus impetiginosus, Bignoniaceae), a highly valued, ecologically keystone Neotropical timber forest tree.</title>
        <authorList>
            <person name="Silva-Junior O.B."/>
            <person name="Grattapaglia D."/>
            <person name="Novaes E."/>
            <person name="Collevatti R.G."/>
        </authorList>
    </citation>
    <scope>NUCLEOTIDE SEQUENCE [LARGE SCALE GENOMIC DNA]</scope>
    <source>
        <strain evidence="4">cv. UFG-1</strain>
    </source>
</reference>
<dbReference type="AlphaFoldDB" id="A0A2G9GWM8"/>
<name>A0A2G9GWM8_9LAMI</name>
<organism evidence="3 4">
    <name type="scientific">Handroanthus impetiginosus</name>
    <dbReference type="NCBI Taxonomy" id="429701"/>
    <lineage>
        <taxon>Eukaryota</taxon>
        <taxon>Viridiplantae</taxon>
        <taxon>Streptophyta</taxon>
        <taxon>Embryophyta</taxon>
        <taxon>Tracheophyta</taxon>
        <taxon>Spermatophyta</taxon>
        <taxon>Magnoliopsida</taxon>
        <taxon>eudicotyledons</taxon>
        <taxon>Gunneridae</taxon>
        <taxon>Pentapetalae</taxon>
        <taxon>asterids</taxon>
        <taxon>lamiids</taxon>
        <taxon>Lamiales</taxon>
        <taxon>Bignoniaceae</taxon>
        <taxon>Crescentiina</taxon>
        <taxon>Tabebuia alliance</taxon>
        <taxon>Handroanthus</taxon>
    </lineage>
</organism>
<dbReference type="OrthoDB" id="20172at2759"/>
<protein>
    <recommendedName>
        <fullName evidence="2">C2 NT-type domain-containing protein</fullName>
    </recommendedName>
</protein>
<keyword evidence="4" id="KW-1185">Reference proteome</keyword>
<accession>A0A2G9GWM8</accession>
<dbReference type="PANTHER" id="PTHR31344">
    <property type="entry name" value="NUCLEAR PORE COMPLEX PROTEIN NUP205"/>
    <property type="match status" value="1"/>
</dbReference>
<evidence type="ECO:0000259" key="2">
    <source>
        <dbReference type="PROSITE" id="PS51840"/>
    </source>
</evidence>
<gene>
    <name evidence="3" type="ORF">CDL12_17747</name>
</gene>
<feature type="region of interest" description="Disordered" evidence="1">
    <location>
        <begin position="201"/>
        <end position="274"/>
    </location>
</feature>